<reference evidence="3" key="1">
    <citation type="journal article" date="2013" name="Nature">
        <title>Draft genome of the wheat A-genome progenitor Triticum urartu.</title>
        <authorList>
            <person name="Ling H.Q."/>
            <person name="Zhao S."/>
            <person name="Liu D."/>
            <person name="Wang J."/>
            <person name="Sun H."/>
            <person name="Zhang C."/>
            <person name="Fan H."/>
            <person name="Li D."/>
            <person name="Dong L."/>
            <person name="Tao Y."/>
            <person name="Gao C."/>
            <person name="Wu H."/>
            <person name="Li Y."/>
            <person name="Cui Y."/>
            <person name="Guo X."/>
            <person name="Zheng S."/>
            <person name="Wang B."/>
            <person name="Yu K."/>
            <person name="Liang Q."/>
            <person name="Yang W."/>
            <person name="Lou X."/>
            <person name="Chen J."/>
            <person name="Feng M."/>
            <person name="Jian J."/>
            <person name="Zhang X."/>
            <person name="Luo G."/>
            <person name="Jiang Y."/>
            <person name="Liu J."/>
            <person name="Wang Z."/>
            <person name="Sha Y."/>
            <person name="Zhang B."/>
            <person name="Wu H."/>
            <person name="Tang D."/>
            <person name="Shen Q."/>
            <person name="Xue P."/>
            <person name="Zou S."/>
            <person name="Wang X."/>
            <person name="Liu X."/>
            <person name="Wang F."/>
            <person name="Yang Y."/>
            <person name="An X."/>
            <person name="Dong Z."/>
            <person name="Zhang K."/>
            <person name="Zhang X."/>
            <person name="Luo M.C."/>
            <person name="Dvorak J."/>
            <person name="Tong Y."/>
            <person name="Wang J."/>
            <person name="Yang H."/>
            <person name="Li Z."/>
            <person name="Wang D."/>
            <person name="Zhang A."/>
            <person name="Wang J."/>
        </authorList>
    </citation>
    <scope>NUCLEOTIDE SEQUENCE</scope>
    <source>
        <strain evidence="3">cv. G1812</strain>
    </source>
</reference>
<sequence>MVDRRMVASARPDRHVGKMGRAHGHGDPQPPRIPPSLPRSLAGPHFPSTRYADTTLPSQPPHLSVPPAHRPPPPCAPSRGDRHDGGRLRLSRRGGRTEGGGVPVRRRRRLERRRLLPRPGTPPRHGPRHPRQATNLFRPAAEWTSGRMESVSNAGHCLCHRAC</sequence>
<proteinExistence type="predicted"/>
<feature type="compositionally biased region" description="Basic residues" evidence="1">
    <location>
        <begin position="104"/>
        <end position="116"/>
    </location>
</feature>
<accession>A0A8R7R3U8</accession>
<dbReference type="Gramene" id="TuG1812G0700003290.01.T05">
    <property type="protein sequence ID" value="TuG1812G0700003290.01.T05"/>
    <property type="gene ID" value="TuG1812G0700003290.01"/>
</dbReference>
<dbReference type="AlphaFoldDB" id="A0A8R7R3U8"/>
<dbReference type="Proteomes" id="UP000015106">
    <property type="component" value="Chromosome 7"/>
</dbReference>
<evidence type="ECO:0000313" key="3">
    <source>
        <dbReference type="Proteomes" id="UP000015106"/>
    </source>
</evidence>
<protein>
    <submittedName>
        <fullName evidence="2">Uncharacterized protein</fullName>
    </submittedName>
</protein>
<organism evidence="2 3">
    <name type="scientific">Triticum urartu</name>
    <name type="common">Red wild einkorn</name>
    <name type="synonym">Crithodium urartu</name>
    <dbReference type="NCBI Taxonomy" id="4572"/>
    <lineage>
        <taxon>Eukaryota</taxon>
        <taxon>Viridiplantae</taxon>
        <taxon>Streptophyta</taxon>
        <taxon>Embryophyta</taxon>
        <taxon>Tracheophyta</taxon>
        <taxon>Spermatophyta</taxon>
        <taxon>Magnoliopsida</taxon>
        <taxon>Liliopsida</taxon>
        <taxon>Poales</taxon>
        <taxon>Poaceae</taxon>
        <taxon>BOP clade</taxon>
        <taxon>Pooideae</taxon>
        <taxon>Triticodae</taxon>
        <taxon>Triticeae</taxon>
        <taxon>Triticinae</taxon>
        <taxon>Triticum</taxon>
    </lineage>
</organism>
<reference evidence="2" key="2">
    <citation type="submission" date="2018-03" db="EMBL/GenBank/DDBJ databases">
        <title>The Triticum urartu genome reveals the dynamic nature of wheat genome evolution.</title>
        <authorList>
            <person name="Ling H."/>
            <person name="Ma B."/>
            <person name="Shi X."/>
            <person name="Liu H."/>
            <person name="Dong L."/>
            <person name="Sun H."/>
            <person name="Cao Y."/>
            <person name="Gao Q."/>
            <person name="Zheng S."/>
            <person name="Li Y."/>
            <person name="Yu Y."/>
            <person name="Du H."/>
            <person name="Qi M."/>
            <person name="Li Y."/>
            <person name="Yu H."/>
            <person name="Cui Y."/>
            <person name="Wang N."/>
            <person name="Chen C."/>
            <person name="Wu H."/>
            <person name="Zhao Y."/>
            <person name="Zhang J."/>
            <person name="Li Y."/>
            <person name="Zhou W."/>
            <person name="Zhang B."/>
            <person name="Hu W."/>
            <person name="Eijk M."/>
            <person name="Tang J."/>
            <person name="Witsenboer H."/>
            <person name="Zhao S."/>
            <person name="Li Z."/>
            <person name="Zhang A."/>
            <person name="Wang D."/>
            <person name="Liang C."/>
        </authorList>
    </citation>
    <scope>NUCLEOTIDE SEQUENCE [LARGE SCALE GENOMIC DNA]</scope>
    <source>
        <strain evidence="2">cv. G1812</strain>
    </source>
</reference>
<feature type="compositionally biased region" description="Pro residues" evidence="1">
    <location>
        <begin position="28"/>
        <end position="37"/>
    </location>
</feature>
<dbReference type="EnsemblPlants" id="TuG1812G0700003290.01.T05">
    <property type="protein sequence ID" value="TuG1812G0700003290.01.T05"/>
    <property type="gene ID" value="TuG1812G0700003290.01"/>
</dbReference>
<feature type="compositionally biased region" description="Pro residues" evidence="1">
    <location>
        <begin position="58"/>
        <end position="76"/>
    </location>
</feature>
<feature type="region of interest" description="Disordered" evidence="1">
    <location>
        <begin position="1"/>
        <end position="134"/>
    </location>
</feature>
<evidence type="ECO:0000256" key="1">
    <source>
        <dbReference type="SAM" id="MobiDB-lite"/>
    </source>
</evidence>
<name>A0A8R7R3U8_TRIUA</name>
<feature type="compositionally biased region" description="Basic and acidic residues" evidence="1">
    <location>
        <begin position="1"/>
        <end position="16"/>
    </location>
</feature>
<gene>
    <name evidence="2" type="primary">LOC125520441</name>
</gene>
<keyword evidence="3" id="KW-1185">Reference proteome</keyword>
<reference evidence="2" key="3">
    <citation type="submission" date="2022-06" db="UniProtKB">
        <authorList>
            <consortium name="EnsemblPlants"/>
        </authorList>
    </citation>
    <scope>IDENTIFICATION</scope>
</reference>
<evidence type="ECO:0000313" key="2">
    <source>
        <dbReference type="EnsemblPlants" id="TuG1812G0700003290.01.T05"/>
    </source>
</evidence>